<proteinExistence type="predicted"/>
<gene>
    <name evidence="1" type="ORF">SNE35_18735</name>
</gene>
<keyword evidence="2" id="KW-1185">Reference proteome</keyword>
<protein>
    <submittedName>
        <fullName evidence="1">Uncharacterized protein</fullName>
    </submittedName>
</protein>
<reference evidence="1 2" key="1">
    <citation type="submission" date="2023-11" db="EMBL/GenBank/DDBJ databases">
        <title>Paucibacter sp. nov., isolated from fresh soil in Korea.</title>
        <authorList>
            <person name="Le N.T.T."/>
        </authorList>
    </citation>
    <scope>NUCLEOTIDE SEQUENCE [LARGE SCALE GENOMIC DNA]</scope>
    <source>
        <strain evidence="1 2">R3-3</strain>
    </source>
</reference>
<sequence length="324" mass="34239">MTTKTTTRKTAPLPPEVPNFKFERHAAALSGAKERASKATAAGKQGRAESDSHAVAVRTGAGAFLSLLQRIKTRAESDISAFMASNGGEYGDARNYRAIVALIEADLISQVAEAGPSHREGYLRAIADMLCLAVDGCGVGPDWDPLASSVEAFATPGEVDLQPASSPAPPKATQPLEVGSGIRLGQSLAQAQDAVSEIAVRLHQAAGIAAMAARAYSPDYTSSERPHFDDLYRSLDFACDLLRECLTHLLHLDGQAGTPLCDDWCSDVYNAASMLDMFSSLVWSDNLELHVSDAELHGFLNGVAAAASRALAALEASRQARTSK</sequence>
<comment type="caution">
    <text evidence="1">The sequence shown here is derived from an EMBL/GenBank/DDBJ whole genome shotgun (WGS) entry which is preliminary data.</text>
</comment>
<dbReference type="RefSeq" id="WP_320424499.1">
    <property type="nucleotide sequence ID" value="NZ_JAXCLA010000006.1"/>
</dbReference>
<evidence type="ECO:0000313" key="1">
    <source>
        <dbReference type="EMBL" id="MDY0746557.1"/>
    </source>
</evidence>
<dbReference type="Proteomes" id="UP001285263">
    <property type="component" value="Unassembled WGS sequence"/>
</dbReference>
<organism evidence="1 2">
    <name type="scientific">Roseateles agri</name>
    <dbReference type="NCBI Taxonomy" id="3098619"/>
    <lineage>
        <taxon>Bacteria</taxon>
        <taxon>Pseudomonadati</taxon>
        <taxon>Pseudomonadota</taxon>
        <taxon>Betaproteobacteria</taxon>
        <taxon>Burkholderiales</taxon>
        <taxon>Sphaerotilaceae</taxon>
        <taxon>Roseateles</taxon>
    </lineage>
</organism>
<accession>A0ABU5DJT9</accession>
<dbReference type="EMBL" id="JAXCLA010000006">
    <property type="protein sequence ID" value="MDY0746557.1"/>
    <property type="molecule type" value="Genomic_DNA"/>
</dbReference>
<evidence type="ECO:0000313" key="2">
    <source>
        <dbReference type="Proteomes" id="UP001285263"/>
    </source>
</evidence>
<name>A0ABU5DJT9_9BURK</name>